<sequence length="253" mass="28511">MRDPLPTASASSTDIVEHAGLKDAPAVANVFLSSFNSDFFQTLFPQNEYGRAYMTKAIEQFILSKQNGSQEGQVFVVRNERGIPVAASVIWIIRPEDDGTWSWRKRWPAANAGQRDDLLDEFYTGMATQHHRIMGKEPHICTLTPALKLSRLPPAARRFRLPSRLYPTNSLANANPVVFLDFELIMTDPAYRRRGYALSLLQKASEIADQKGYPMYLDAEEYIVQLYSLAGYVVKMDLCQTSAMVPMVRPAKS</sequence>
<comment type="caution">
    <text evidence="2">The sequence shown here is derived from an EMBL/GenBank/DDBJ whole genome shotgun (WGS) entry which is preliminary data.</text>
</comment>
<dbReference type="Gene3D" id="3.40.630.30">
    <property type="match status" value="1"/>
</dbReference>
<dbReference type="GO" id="GO:0016747">
    <property type="term" value="F:acyltransferase activity, transferring groups other than amino-acyl groups"/>
    <property type="evidence" value="ECO:0007669"/>
    <property type="project" value="InterPro"/>
</dbReference>
<keyword evidence="3" id="KW-1185">Reference proteome</keyword>
<evidence type="ECO:0000313" key="3">
    <source>
        <dbReference type="Proteomes" id="UP000027238"/>
    </source>
</evidence>
<feature type="domain" description="N-acetyltransferase" evidence="1">
    <location>
        <begin position="184"/>
        <end position="227"/>
    </location>
</feature>
<accession>A0A066XTP5</accession>
<dbReference type="HOGENOM" id="CLU_060131_6_4_1"/>
<dbReference type="InterPro" id="IPR000182">
    <property type="entry name" value="GNAT_dom"/>
</dbReference>
<reference evidence="3" key="1">
    <citation type="journal article" date="2014" name="Genome Announc.">
        <title>Draft genome sequence of Colletotrichum sublineola, a destructive pathogen of cultivated sorghum.</title>
        <authorList>
            <person name="Baroncelli R."/>
            <person name="Sanz-Martin J.M."/>
            <person name="Rech G.E."/>
            <person name="Sukno S.A."/>
            <person name="Thon M.R."/>
        </authorList>
    </citation>
    <scope>NUCLEOTIDE SEQUENCE [LARGE SCALE GENOMIC DNA]</scope>
    <source>
        <strain evidence="3">TX430BB</strain>
    </source>
</reference>
<proteinExistence type="predicted"/>
<dbReference type="OMA" id="MTHSTAR"/>
<dbReference type="Pfam" id="PF00583">
    <property type="entry name" value="Acetyltransf_1"/>
    <property type="match status" value="1"/>
</dbReference>
<protein>
    <recommendedName>
        <fullName evidence="1">N-acetyltransferase domain-containing protein</fullName>
    </recommendedName>
</protein>
<dbReference type="eggNOG" id="ENOG502RAX8">
    <property type="taxonomic scope" value="Eukaryota"/>
</dbReference>
<dbReference type="InterPro" id="IPR052523">
    <property type="entry name" value="Trichothecene_AcTrans"/>
</dbReference>
<dbReference type="SUPFAM" id="SSF55729">
    <property type="entry name" value="Acyl-CoA N-acyltransferases (Nat)"/>
    <property type="match status" value="1"/>
</dbReference>
<dbReference type="EMBL" id="JMSE01000552">
    <property type="protein sequence ID" value="KDN69121.1"/>
    <property type="molecule type" value="Genomic_DNA"/>
</dbReference>
<organism evidence="2 3">
    <name type="scientific">Colletotrichum sublineola</name>
    <name type="common">Sorghum anthracnose fungus</name>
    <dbReference type="NCBI Taxonomy" id="1173701"/>
    <lineage>
        <taxon>Eukaryota</taxon>
        <taxon>Fungi</taxon>
        <taxon>Dikarya</taxon>
        <taxon>Ascomycota</taxon>
        <taxon>Pezizomycotina</taxon>
        <taxon>Sordariomycetes</taxon>
        <taxon>Hypocreomycetidae</taxon>
        <taxon>Glomerellales</taxon>
        <taxon>Glomerellaceae</taxon>
        <taxon>Colletotrichum</taxon>
        <taxon>Colletotrichum graminicola species complex</taxon>
    </lineage>
</organism>
<dbReference type="AlphaFoldDB" id="A0A066XTP5"/>
<dbReference type="PANTHER" id="PTHR42791:SF1">
    <property type="entry name" value="N-ACETYLTRANSFERASE DOMAIN-CONTAINING PROTEIN"/>
    <property type="match status" value="1"/>
</dbReference>
<evidence type="ECO:0000313" key="2">
    <source>
        <dbReference type="EMBL" id="KDN69121.1"/>
    </source>
</evidence>
<evidence type="ECO:0000259" key="1">
    <source>
        <dbReference type="Pfam" id="PF00583"/>
    </source>
</evidence>
<dbReference type="STRING" id="1173701.A0A066XTP5"/>
<dbReference type="OrthoDB" id="2115692at2759"/>
<name>A0A066XTP5_COLSU</name>
<gene>
    <name evidence="2" type="ORF">CSUB01_09711</name>
</gene>
<dbReference type="InterPro" id="IPR016181">
    <property type="entry name" value="Acyl_CoA_acyltransferase"/>
</dbReference>
<dbReference type="CDD" id="cd04301">
    <property type="entry name" value="NAT_SF"/>
    <property type="match status" value="1"/>
</dbReference>
<dbReference type="PANTHER" id="PTHR42791">
    <property type="entry name" value="GNAT FAMILY ACETYLTRANSFERASE"/>
    <property type="match status" value="1"/>
</dbReference>
<dbReference type="Proteomes" id="UP000027238">
    <property type="component" value="Unassembled WGS sequence"/>
</dbReference>